<evidence type="ECO:0000256" key="2">
    <source>
        <dbReference type="SAM" id="SignalP"/>
    </source>
</evidence>
<dbReference type="RefSeq" id="WP_176006644.1">
    <property type="nucleotide sequence ID" value="NZ_JABWMI010000014.1"/>
</dbReference>
<dbReference type="Proteomes" id="UP000535020">
    <property type="component" value="Unassembled WGS sequence"/>
</dbReference>
<dbReference type="PROSITE" id="PS51257">
    <property type="entry name" value="PROKAR_LIPOPROTEIN"/>
    <property type="match status" value="1"/>
</dbReference>
<dbReference type="SUPFAM" id="SSF56935">
    <property type="entry name" value="Porins"/>
    <property type="match status" value="1"/>
</dbReference>
<dbReference type="SUPFAM" id="SSF49464">
    <property type="entry name" value="Carboxypeptidase regulatory domain-like"/>
    <property type="match status" value="1"/>
</dbReference>
<protein>
    <submittedName>
        <fullName evidence="4">TonB-dependent receptor</fullName>
    </submittedName>
</protein>
<feature type="domain" description="Outer membrane protein beta-barrel" evidence="3">
    <location>
        <begin position="465"/>
        <end position="917"/>
    </location>
</feature>
<keyword evidence="2" id="KW-0732">Signal</keyword>
<gene>
    <name evidence="4" type="ORF">HZF10_12960</name>
</gene>
<accession>A0A7Y9C6A0</accession>
<dbReference type="AlphaFoldDB" id="A0A7Y9C6A0"/>
<proteinExistence type="predicted"/>
<evidence type="ECO:0000313" key="5">
    <source>
        <dbReference type="Proteomes" id="UP000535020"/>
    </source>
</evidence>
<evidence type="ECO:0000256" key="1">
    <source>
        <dbReference type="SAM" id="MobiDB-lite"/>
    </source>
</evidence>
<name>A0A7Y9C6A0_9FLAO</name>
<feature type="signal peptide" evidence="2">
    <location>
        <begin position="1"/>
        <end position="19"/>
    </location>
</feature>
<dbReference type="Pfam" id="PF13715">
    <property type="entry name" value="CarbopepD_reg_2"/>
    <property type="match status" value="1"/>
</dbReference>
<comment type="caution">
    <text evidence="4">The sequence shown here is derived from an EMBL/GenBank/DDBJ whole genome shotgun (WGS) entry which is preliminary data.</text>
</comment>
<organism evidence="4 5">
    <name type="scientific">Flavobacterium agri</name>
    <dbReference type="NCBI Taxonomy" id="2743471"/>
    <lineage>
        <taxon>Bacteria</taxon>
        <taxon>Pseudomonadati</taxon>
        <taxon>Bacteroidota</taxon>
        <taxon>Flavobacteriia</taxon>
        <taxon>Flavobacteriales</taxon>
        <taxon>Flavobacteriaceae</taxon>
        <taxon>Flavobacterium</taxon>
    </lineage>
</organism>
<sequence>MPKLYLSVLALLVGLGCFAQNSVTIKGKILEDKTQIPLEAVTVYIASAKDSTVIDYTVTDKSGAFSFTSRKTDKPVVFKVSFIGFKSIEKTYDKGLSTNLDFGVMRMEESEMMLGEVTVKNEAPPIRIKNDTLEFNASSFKIRPDANVETLLKQLPGVEIDNEGKITVNGKEVSQILVNGKPFFDKEGKVALQNLPSDIINKVQITDAKTKKEELSGEKASSNNASINLTIDEEKNKGFFGKINGGYGTDDRYESSLMLNYFNNKRKISLLASANNINSTGFTMNEIFDSMGGGRNYSVWTNDNGSFGINNMQFGGGNGITTSQLVGLNYGDELIKDFSSNGSYFYNAARTENTNRTREKTLLNSGSFTTDSNSKTVDDRIGHNVNLDLEYKIDSLTTVNFAPRFVKGHSYNENKGGSVTTEENGRISRESSRDNFSNSDNQSLGGNLYINRAFKRKGRFVSLWLESEFTKSDAENRNLSQNTFYRDTDEDGVTDAIDNDDRNQKRLDRNLSDRFQGGIDFTEPLKDSINIKIGIDFSKEQNIGNRHTYDFDATTDSYSLLNDSITNYLRSATRKIAPQAGFSINKKKLNLQANFGTAVYLFEANSDYLGDKVSISQEKIYPTGNLWGGFNFTKSMNLWVNYSFNVDFPSAAQVLPVTDVSDPLNTRTGNPALSPNKSHYTYISFRDYDYATKSGWSIYGGGNFFESQVVGSTTYDSSRKSTTEYVNVSGNSSLWFGGNWSRTIKHEAHSYRFGFGLNGGYNRNQGFLEGELYDAKSTRLSPRVMFNYDYGELLSVAPRYELTYNETNYTNFSTDKQTNVTHKFTLQTTSYWPKHVVFGNDFSYTYNSNIADGFKKDFYLWNASLGYNFLSDHLLFKVKVYDVLNQNQNTTRSISATYIRDEENVVLKRYAMFSLTYKLDKFAGKKKEGGRRFWMFD</sequence>
<feature type="chain" id="PRO_5031475746" evidence="2">
    <location>
        <begin position="20"/>
        <end position="937"/>
    </location>
</feature>
<evidence type="ECO:0000259" key="3">
    <source>
        <dbReference type="Pfam" id="PF14905"/>
    </source>
</evidence>
<feature type="compositionally biased region" description="Polar residues" evidence="1">
    <location>
        <begin position="412"/>
        <end position="422"/>
    </location>
</feature>
<dbReference type="EMBL" id="JACBJI010000005">
    <property type="protein sequence ID" value="NYA71835.1"/>
    <property type="molecule type" value="Genomic_DNA"/>
</dbReference>
<dbReference type="Pfam" id="PF14905">
    <property type="entry name" value="OMP_b-brl_3"/>
    <property type="match status" value="1"/>
</dbReference>
<dbReference type="InterPro" id="IPR008969">
    <property type="entry name" value="CarboxyPept-like_regulatory"/>
</dbReference>
<keyword evidence="4" id="KW-0675">Receptor</keyword>
<dbReference type="InterPro" id="IPR041700">
    <property type="entry name" value="OMP_b-brl_3"/>
</dbReference>
<keyword evidence="5" id="KW-1185">Reference proteome</keyword>
<feature type="compositionally biased region" description="Basic and acidic residues" evidence="1">
    <location>
        <begin position="423"/>
        <end position="433"/>
    </location>
</feature>
<evidence type="ECO:0000313" key="4">
    <source>
        <dbReference type="EMBL" id="NYA71835.1"/>
    </source>
</evidence>
<reference evidence="4 5" key="1">
    <citation type="submission" date="2020-07" db="EMBL/GenBank/DDBJ databases">
        <authorList>
            <person name="Sun Q."/>
        </authorList>
    </citation>
    <scope>NUCLEOTIDE SEQUENCE [LARGE SCALE GENOMIC DNA]</scope>
    <source>
        <strain evidence="4 5">MAH-1</strain>
    </source>
</reference>
<feature type="region of interest" description="Disordered" evidence="1">
    <location>
        <begin position="412"/>
        <end position="442"/>
    </location>
</feature>